<comment type="subcellular location">
    <subcellularLocation>
        <location evidence="1">Nucleus</location>
    </subcellularLocation>
</comment>
<evidence type="ECO:0008006" key="7">
    <source>
        <dbReference type="Google" id="ProtNLM"/>
    </source>
</evidence>
<dbReference type="GO" id="GO:0005634">
    <property type="term" value="C:nucleus"/>
    <property type="evidence" value="ECO:0007669"/>
    <property type="project" value="UniProtKB-SubCell"/>
</dbReference>
<comment type="caution">
    <text evidence="5">The sequence shown here is derived from an EMBL/GenBank/DDBJ whole genome shotgun (WGS) entry which is preliminary data.</text>
</comment>
<dbReference type="InterPro" id="IPR009057">
    <property type="entry name" value="Homeodomain-like_sf"/>
</dbReference>
<dbReference type="Pfam" id="PF03496">
    <property type="entry name" value="ADPrib_exo_Tox"/>
    <property type="match status" value="1"/>
</dbReference>
<feature type="domain" description="ADP ribosyltransferase" evidence="3">
    <location>
        <begin position="139"/>
        <end position="270"/>
    </location>
</feature>
<dbReference type="GO" id="GO:0005576">
    <property type="term" value="C:extracellular region"/>
    <property type="evidence" value="ECO:0007669"/>
    <property type="project" value="InterPro"/>
</dbReference>
<dbReference type="SUPFAM" id="SSF56399">
    <property type="entry name" value="ADP-ribosylation"/>
    <property type="match status" value="1"/>
</dbReference>
<accession>A0AA36GQN3</accession>
<dbReference type="Proteomes" id="UP001176961">
    <property type="component" value="Unassembled WGS sequence"/>
</dbReference>
<name>A0AA36GQN3_CYLNA</name>
<evidence type="ECO:0000259" key="3">
    <source>
        <dbReference type="Pfam" id="PF03496"/>
    </source>
</evidence>
<feature type="region of interest" description="Disordered" evidence="2">
    <location>
        <begin position="72"/>
        <end position="103"/>
    </location>
</feature>
<evidence type="ECO:0000259" key="4">
    <source>
        <dbReference type="Pfam" id="PF13358"/>
    </source>
</evidence>
<protein>
    <recommendedName>
        <fullName evidence="7">Transposase</fullName>
    </recommendedName>
</protein>
<organism evidence="5 6">
    <name type="scientific">Cylicocyclus nassatus</name>
    <name type="common">Nematode worm</name>
    <dbReference type="NCBI Taxonomy" id="53992"/>
    <lineage>
        <taxon>Eukaryota</taxon>
        <taxon>Metazoa</taxon>
        <taxon>Ecdysozoa</taxon>
        <taxon>Nematoda</taxon>
        <taxon>Chromadorea</taxon>
        <taxon>Rhabditida</taxon>
        <taxon>Rhabditina</taxon>
        <taxon>Rhabditomorpha</taxon>
        <taxon>Strongyloidea</taxon>
        <taxon>Strongylidae</taxon>
        <taxon>Cylicocyclus</taxon>
    </lineage>
</organism>
<feature type="compositionally biased region" description="Basic and acidic residues" evidence="2">
    <location>
        <begin position="72"/>
        <end position="81"/>
    </location>
</feature>
<dbReference type="NCBIfam" id="NF033545">
    <property type="entry name" value="transpos_IS630"/>
    <property type="match status" value="1"/>
</dbReference>
<gene>
    <name evidence="5" type="ORF">CYNAS_LOCUS8534</name>
</gene>
<dbReference type="InterPro" id="IPR038717">
    <property type="entry name" value="Tc1-like_DDE_dom"/>
</dbReference>
<feature type="region of interest" description="Disordered" evidence="2">
    <location>
        <begin position="1"/>
        <end position="27"/>
    </location>
</feature>
<keyword evidence="6" id="KW-1185">Reference proteome</keyword>
<evidence type="ECO:0000256" key="1">
    <source>
        <dbReference type="ARBA" id="ARBA00004123"/>
    </source>
</evidence>
<dbReference type="Pfam" id="PF13565">
    <property type="entry name" value="HTH_32"/>
    <property type="match status" value="1"/>
</dbReference>
<dbReference type="InterPro" id="IPR003540">
    <property type="entry name" value="ADP-ribosyltransferase"/>
</dbReference>
<dbReference type="Gene3D" id="3.30.420.10">
    <property type="entry name" value="Ribonuclease H-like superfamily/Ribonuclease H"/>
    <property type="match status" value="1"/>
</dbReference>
<dbReference type="SUPFAM" id="SSF46689">
    <property type="entry name" value="Homeodomain-like"/>
    <property type="match status" value="1"/>
</dbReference>
<evidence type="ECO:0000313" key="5">
    <source>
        <dbReference type="EMBL" id="CAJ0596551.1"/>
    </source>
</evidence>
<evidence type="ECO:0000313" key="6">
    <source>
        <dbReference type="Proteomes" id="UP001176961"/>
    </source>
</evidence>
<dbReference type="Gene3D" id="3.90.176.10">
    <property type="entry name" value="Toxin ADP-ribosyltransferase, Chain A, domain 1"/>
    <property type="match status" value="1"/>
</dbReference>
<evidence type="ECO:0000256" key="2">
    <source>
        <dbReference type="SAM" id="MobiDB-lite"/>
    </source>
</evidence>
<dbReference type="AlphaFoldDB" id="A0AA36GQN3"/>
<dbReference type="InterPro" id="IPR036397">
    <property type="entry name" value="RNaseH_sf"/>
</dbReference>
<dbReference type="Pfam" id="PF13358">
    <property type="entry name" value="DDE_3"/>
    <property type="match status" value="1"/>
</dbReference>
<sequence>MAVHRIKGGLDDEIPETPHRCQGSHDAGERCALCPIHHRWRRPGTAGTSVAEQQNIPDGRRAMARRVQLQMHKDSTAKKPELPTPTKLDTYPDPVKTTEPAPSDKGAYAGIVRVDAPVIAYPEIIAPKDSNPKYITQTAKMAKEQTKAVKEYTSVYYLPINKLLRRKISTDEAVERWEDYDEIVLNIHDLDSWLQGEVISPIIRGFDETGAAVEIQAPKIYRGLSGKTTTTPLLNTIKKLGLEEAKKALIGHEISDLAFQSWSIKKEGKEIMSSSDESKYYFRVFSVNMVLSGMTAEKVAQSANVSTVSVSNWVRNVDENGFESLKNKEKLGRPKKLTEEQLTEINAMLQEDPKTYGFKVWDGPTLSALIIDKYGVDYSVRNSQRLFHKLGFSHIRPRCFPSKGFEGTEQRQEFKKKLDAIKSDPKLIPIFQDEVHFKIQTSITFGWYKKGSKPTVKSYPGRQQISYSGFVNPKTGVLFVAKPEIFNYLTTINSLRSFLNAHRPSRGKKYVIIMDNAPWHKKVYRLIVTENNEEYADIRKYAKFLLLPPYSPDLNPIEQVWRITRRENTHNRFFASKEILEDTVDKAFQFFEMPNTQLQTLCGVQT</sequence>
<dbReference type="InterPro" id="IPR047655">
    <property type="entry name" value="Transpos_IS630-like"/>
</dbReference>
<proteinExistence type="predicted"/>
<reference evidence="5" key="1">
    <citation type="submission" date="2023-07" db="EMBL/GenBank/DDBJ databases">
        <authorList>
            <consortium name="CYATHOMIX"/>
        </authorList>
    </citation>
    <scope>NUCLEOTIDE SEQUENCE</scope>
    <source>
        <strain evidence="5">N/A</strain>
    </source>
</reference>
<dbReference type="EMBL" id="CATQJL010000217">
    <property type="protein sequence ID" value="CAJ0596551.1"/>
    <property type="molecule type" value="Genomic_DNA"/>
</dbReference>
<feature type="domain" description="Tc1-like transposase DDE" evidence="4">
    <location>
        <begin position="430"/>
        <end position="580"/>
    </location>
</feature>
<dbReference type="GO" id="GO:0003676">
    <property type="term" value="F:nucleic acid binding"/>
    <property type="evidence" value="ECO:0007669"/>
    <property type="project" value="InterPro"/>
</dbReference>